<dbReference type="OrthoDB" id="3247499at2759"/>
<proteinExistence type="inferred from homology"/>
<dbReference type="GO" id="GO:0046982">
    <property type="term" value="F:protein heterodimerization activity"/>
    <property type="evidence" value="ECO:0007669"/>
    <property type="project" value="InterPro"/>
</dbReference>
<dbReference type="InterPro" id="IPR032675">
    <property type="entry name" value="LRR_dom_sf"/>
</dbReference>
<dbReference type="EMBL" id="KV722472">
    <property type="protein sequence ID" value="OCH87797.1"/>
    <property type="molecule type" value="Genomic_DNA"/>
</dbReference>
<dbReference type="InterPro" id="IPR009072">
    <property type="entry name" value="Histone-fold"/>
</dbReference>
<gene>
    <name evidence="11" type="ORF">OBBRIDRAFT_805793</name>
</gene>
<feature type="domain" description="F-box" evidence="10">
    <location>
        <begin position="157"/>
        <end position="202"/>
    </location>
</feature>
<comment type="similarity">
    <text evidence="4 9">Belongs to the histone H4 family.</text>
</comment>
<evidence type="ECO:0000313" key="11">
    <source>
        <dbReference type="EMBL" id="OCH87797.1"/>
    </source>
</evidence>
<dbReference type="SMART" id="SM00417">
    <property type="entry name" value="H4"/>
    <property type="match status" value="1"/>
</dbReference>
<evidence type="ECO:0000256" key="7">
    <source>
        <dbReference type="ARBA" id="ARBA00023242"/>
    </source>
</evidence>
<dbReference type="PROSITE" id="PS50181">
    <property type="entry name" value="FBOX"/>
    <property type="match status" value="1"/>
</dbReference>
<keyword evidence="6 9" id="KW-0238">DNA-binding</keyword>
<comment type="function">
    <text evidence="1 9">Core component of nucleosome. Nucleosomes wrap and compact DNA into chromatin, limiting DNA accessibility to the cellular machineries which require DNA as a template. Histones thereby play a central role in transcription regulation, DNA repair, DNA replication and chromosomal stability. DNA accessibility is regulated via a complex set of post-translational modifications of histones, also called histone code, and nucleosome remodeling.</text>
</comment>
<dbReference type="SUPFAM" id="SSF47113">
    <property type="entry name" value="Histone-fold"/>
    <property type="match status" value="1"/>
</dbReference>
<reference evidence="11 12" key="1">
    <citation type="submission" date="2016-07" db="EMBL/GenBank/DDBJ databases">
        <title>Draft genome of the white-rot fungus Obba rivulosa 3A-2.</title>
        <authorList>
            <consortium name="DOE Joint Genome Institute"/>
            <person name="Miettinen O."/>
            <person name="Riley R."/>
            <person name="Acob R."/>
            <person name="Barry K."/>
            <person name="Cullen D."/>
            <person name="De Vries R."/>
            <person name="Hainaut M."/>
            <person name="Hatakka A."/>
            <person name="Henrissat B."/>
            <person name="Hilden K."/>
            <person name="Kuo R."/>
            <person name="Labutti K."/>
            <person name="Lipzen A."/>
            <person name="Makela M.R."/>
            <person name="Sandor L."/>
            <person name="Spatafora J.W."/>
            <person name="Grigoriev I.V."/>
            <person name="Hibbett D.S."/>
        </authorList>
    </citation>
    <scope>NUCLEOTIDE SEQUENCE [LARGE SCALE GENOMIC DNA]</scope>
    <source>
        <strain evidence="11 12">3A-2</strain>
    </source>
</reference>
<evidence type="ECO:0000313" key="12">
    <source>
        <dbReference type="Proteomes" id="UP000250043"/>
    </source>
</evidence>
<evidence type="ECO:0000256" key="1">
    <source>
        <dbReference type="ARBA" id="ARBA00002001"/>
    </source>
</evidence>
<evidence type="ECO:0000256" key="5">
    <source>
        <dbReference type="ARBA" id="ARBA00022454"/>
    </source>
</evidence>
<dbReference type="SUPFAM" id="SSF52047">
    <property type="entry name" value="RNI-like"/>
    <property type="match status" value="1"/>
</dbReference>
<comment type="subunit">
    <text evidence="9">The nucleosome is a histone octamer containing two molecules each of H2A, H2B, H3 and H4 assembled in one H3-H4 heterotetramer and two H2A-H2B heterodimers. The octamer wraps approximately 147 bp of DNA.</text>
</comment>
<dbReference type="FunFam" id="1.10.20.10:FF:000002">
    <property type="entry name" value="Histone H4"/>
    <property type="match status" value="1"/>
</dbReference>
<dbReference type="CDD" id="cd22912">
    <property type="entry name" value="HFD_H4"/>
    <property type="match status" value="1"/>
</dbReference>
<evidence type="ECO:0000256" key="2">
    <source>
        <dbReference type="ARBA" id="ARBA00004123"/>
    </source>
</evidence>
<dbReference type="GO" id="GO:0000786">
    <property type="term" value="C:nucleosome"/>
    <property type="evidence" value="ECO:0007669"/>
    <property type="project" value="UniProtKB-KW"/>
</dbReference>
<dbReference type="Proteomes" id="UP000250043">
    <property type="component" value="Unassembled WGS sequence"/>
</dbReference>
<evidence type="ECO:0000256" key="9">
    <source>
        <dbReference type="RuleBase" id="RU000528"/>
    </source>
</evidence>
<evidence type="ECO:0000256" key="6">
    <source>
        <dbReference type="ARBA" id="ARBA00023125"/>
    </source>
</evidence>
<dbReference type="InterPro" id="IPR001810">
    <property type="entry name" value="F-box_dom"/>
</dbReference>
<keyword evidence="8 9" id="KW-0544">Nucleosome core</keyword>
<dbReference type="GO" id="GO:0005634">
    <property type="term" value="C:nucleus"/>
    <property type="evidence" value="ECO:0007669"/>
    <property type="project" value="UniProtKB-SubCell"/>
</dbReference>
<name>A0A8E2ATE0_9APHY</name>
<comment type="subcellular location">
    <subcellularLocation>
        <location evidence="3">Chromosome</location>
    </subcellularLocation>
    <subcellularLocation>
        <location evidence="2">Nucleus</location>
    </subcellularLocation>
</comment>
<dbReference type="InterPro" id="IPR019809">
    <property type="entry name" value="Histone_H4_CS"/>
</dbReference>
<dbReference type="Gene3D" id="3.80.10.10">
    <property type="entry name" value="Ribonuclease Inhibitor"/>
    <property type="match status" value="1"/>
</dbReference>
<evidence type="ECO:0000256" key="4">
    <source>
        <dbReference type="ARBA" id="ARBA00006564"/>
    </source>
</evidence>
<dbReference type="Gene3D" id="1.10.20.10">
    <property type="entry name" value="Histone, subunit A"/>
    <property type="match status" value="1"/>
</dbReference>
<dbReference type="PROSITE" id="PS00047">
    <property type="entry name" value="HISTONE_H4"/>
    <property type="match status" value="1"/>
</dbReference>
<keyword evidence="5 9" id="KW-0158">Chromosome</keyword>
<keyword evidence="7 9" id="KW-0539">Nucleus</keyword>
<dbReference type="GO" id="GO:0030527">
    <property type="term" value="F:structural constituent of chromatin"/>
    <property type="evidence" value="ECO:0007669"/>
    <property type="project" value="InterPro"/>
</dbReference>
<dbReference type="AlphaFoldDB" id="A0A8E2ATE0"/>
<dbReference type="PRINTS" id="PR00623">
    <property type="entry name" value="HISTONEH4"/>
</dbReference>
<protein>
    <recommendedName>
        <fullName evidence="9">Histone H4</fullName>
    </recommendedName>
</protein>
<dbReference type="InterPro" id="IPR001951">
    <property type="entry name" value="Histone_H4"/>
</dbReference>
<dbReference type="GO" id="GO:0003677">
    <property type="term" value="F:DNA binding"/>
    <property type="evidence" value="ECO:0007669"/>
    <property type="project" value="UniProtKB-KW"/>
</dbReference>
<sequence>MSGRGKGGKGLGKGGAKRHRKILRDNIQGITKPAIRRLARRGGVKRISGLIYEETRGVLKIFLENVIRDSVTYTEHAKRKTVTALDVVYALKRSGRTLYGFAAGGGSLGNHHPPIPRDFSASSLAATPFAPPPDRQRSIARHSCIVRSASAIFCTFAAMASALPNETLSAIFDELQPSVLVHILCVSQRFRAVAERILYSNIVLLDTLPHSSPVPWRTRCCCDTIVHNPHLAEAVKKLSVRWQTESGPREPYLPFVESALGTLNSALRTLPQLEALELALGLAGVSISPRGILDGCAFPALRLFALSGIGRGAAPPKHNPAAPAPRLEWFLARTPGLQHLRLADVYEPLALAPGDLPQLATFRGSAVAAASVLPGRPVRVLALVGHEFVTERDLARIALSSARIRWLDLSAMSVTPLLLRDISRHLPLVEFLRVKLALRHTLHWTMSGISLLAGLTPVLGAFSELHQLDLSPTSVDGIGPGNALEESSLCTTWARGCPSLRQVIFPSKTEWTLSREQIWLPHPTPPFTRN</sequence>
<dbReference type="PANTHER" id="PTHR10484">
    <property type="entry name" value="HISTONE H4"/>
    <property type="match status" value="1"/>
</dbReference>
<organism evidence="11 12">
    <name type="scientific">Obba rivulosa</name>
    <dbReference type="NCBI Taxonomy" id="1052685"/>
    <lineage>
        <taxon>Eukaryota</taxon>
        <taxon>Fungi</taxon>
        <taxon>Dikarya</taxon>
        <taxon>Basidiomycota</taxon>
        <taxon>Agaricomycotina</taxon>
        <taxon>Agaricomycetes</taxon>
        <taxon>Polyporales</taxon>
        <taxon>Gelatoporiaceae</taxon>
        <taxon>Obba</taxon>
    </lineage>
</organism>
<keyword evidence="12" id="KW-1185">Reference proteome</keyword>
<evidence type="ECO:0000256" key="3">
    <source>
        <dbReference type="ARBA" id="ARBA00004286"/>
    </source>
</evidence>
<evidence type="ECO:0000256" key="8">
    <source>
        <dbReference type="ARBA" id="ARBA00023269"/>
    </source>
</evidence>
<evidence type="ECO:0000259" key="10">
    <source>
        <dbReference type="PROSITE" id="PS50181"/>
    </source>
</evidence>
<accession>A0A8E2ATE0</accession>